<dbReference type="PROSITE" id="PS50200">
    <property type="entry name" value="RA"/>
    <property type="match status" value="1"/>
</dbReference>
<feature type="domain" description="MyTH4" evidence="10">
    <location>
        <begin position="1141"/>
        <end position="1294"/>
    </location>
</feature>
<keyword evidence="5 6" id="KW-0009">Actin-binding</keyword>
<dbReference type="SUPFAM" id="SSF52540">
    <property type="entry name" value="P-loop containing nucleoside triphosphate hydrolases"/>
    <property type="match status" value="1"/>
</dbReference>
<dbReference type="GO" id="GO:0005737">
    <property type="term" value="C:cytoplasm"/>
    <property type="evidence" value="ECO:0007669"/>
    <property type="project" value="TreeGrafter"/>
</dbReference>
<evidence type="ECO:0008006" key="13">
    <source>
        <dbReference type="Google" id="ProtNLM"/>
    </source>
</evidence>
<dbReference type="PROSITE" id="PS50057">
    <property type="entry name" value="FERM_3"/>
    <property type="match status" value="1"/>
</dbReference>
<dbReference type="InterPro" id="IPR027417">
    <property type="entry name" value="P-loop_NTPase"/>
</dbReference>
<keyword evidence="3 6" id="KW-0518">Myosin</keyword>
<evidence type="ECO:0000256" key="5">
    <source>
        <dbReference type="ARBA" id="ARBA00023203"/>
    </source>
</evidence>
<dbReference type="GO" id="GO:0000146">
    <property type="term" value="F:microfilament motor activity"/>
    <property type="evidence" value="ECO:0007669"/>
    <property type="project" value="TreeGrafter"/>
</dbReference>
<dbReference type="PANTHER" id="PTHR13140:SF706">
    <property type="entry name" value="DILUTE CLASS UNCONVENTIONAL MYOSIN, ISOFORM C"/>
    <property type="match status" value="1"/>
</dbReference>
<dbReference type="PRINTS" id="PR00193">
    <property type="entry name" value="MYOSINHEAVY"/>
</dbReference>
<comment type="similarity">
    <text evidence="6">Belongs to the TRAFAC class myosin-kinesin ATPase superfamily. Myosin family.</text>
</comment>
<dbReference type="Pfam" id="PF00063">
    <property type="entry name" value="Myosin_head"/>
    <property type="match status" value="1"/>
</dbReference>
<feature type="region of interest" description="Actin-binding" evidence="6">
    <location>
        <begin position="476"/>
        <end position="498"/>
    </location>
</feature>
<dbReference type="PROSITE" id="PS51456">
    <property type="entry name" value="MYOSIN_MOTOR"/>
    <property type="match status" value="1"/>
</dbReference>
<organism evidence="12">
    <name type="scientific">Noctiluca scintillans</name>
    <name type="common">Sea sparkle</name>
    <name type="synonym">Red tide dinoflagellate</name>
    <dbReference type="NCBI Taxonomy" id="2966"/>
    <lineage>
        <taxon>Eukaryota</taxon>
        <taxon>Sar</taxon>
        <taxon>Alveolata</taxon>
        <taxon>Dinophyceae</taxon>
        <taxon>Noctilucales</taxon>
        <taxon>Noctilucaceae</taxon>
        <taxon>Noctiluca</taxon>
    </lineage>
</organism>
<dbReference type="InterPro" id="IPR038185">
    <property type="entry name" value="MyTH4_dom_sf"/>
</dbReference>
<keyword evidence="1 6" id="KW-0547">Nucleotide-binding</keyword>
<dbReference type="SMART" id="SM00139">
    <property type="entry name" value="MyTH4"/>
    <property type="match status" value="1"/>
</dbReference>
<dbReference type="Gene3D" id="1.20.5.4820">
    <property type="match status" value="1"/>
</dbReference>
<dbReference type="GO" id="GO:0051015">
    <property type="term" value="F:actin filament binding"/>
    <property type="evidence" value="ECO:0007669"/>
    <property type="project" value="TreeGrafter"/>
</dbReference>
<dbReference type="Gene3D" id="1.20.120.720">
    <property type="entry name" value="Myosin VI head, motor domain, U50 subdomain"/>
    <property type="match status" value="1"/>
</dbReference>
<evidence type="ECO:0000256" key="4">
    <source>
        <dbReference type="ARBA" id="ARBA00023175"/>
    </source>
</evidence>
<sequence>MQGIRQGQTDQAVLISGESGAGKTESAKLIMSYVAEVVRGGSSIDGDVAEMVLQTNPVLEAFGNAMTVRNNNSSRFGKWSDMQFSHSVSMLGCVITHYLLEVTRVCSQSIGERSFHVFFQLLQARSSPKLQHLHLEDPSKYVYLQNSQLTAPRIDDSTGFIELQEALSALQFYDDVQVEMFRVLASILTLGNVNFKPKGDELRLEDNDPAMKVAEYLDVDVQSLAKILLWRRIIVGKDVTETPLREEQARATRDGISRQLYSVLFSWIVDKLNARLKGSGAGAHRLLGILDIAGFESFERNSLEQLLINLSNEHLQQHFNSYVFKSELAEYEKENITLEDNVDFVDNSDVLGLIDGKAGLLDILDEELNIPKSTDMSYVTKVLKNHSRHVRLVAPRFQGQPLFGVKHYAGTVTYSCEGFLAKNADKLPDEVVDLLLTSNLPVVKALAQMLHDDEDVKQVGKARKPKSATSRFRTSLKSLIEKIRHADPHFIRCVKPNEEKKPDIFSGPMVLEQLLLSGVLEAVRIRQQGYVSRLAFSEFIIRYRGIMNMYKTRLEKQMRPNDQLNELGAKELVQQLQATDLGLTPNDFAFGKTKVFTKASALGALEAAWSQRTTALILRAQSTARGRRVRRRMAPAKVLVALITKWVDRHSMGDASMMEGTALVAKFQSPEAAQAEVNELMNLLEKADDLPVRPKIITTAEAIVPRLQAELEAYHMLTSLLFEGNTDPLTVDKALARGRNLGLGHLEEMSQLEQRSKKLRTQLPLIKAMQMDGDVDLTQLHMIIEEVEQAGLRDAPAEWLPELSGSELFGSIVQRAEAEEARQHAEEVAERQRVERVLEEERQSAERALEEERQRVRSLEEERERAESAERTQKEEEEVQAQRERERVEAEAREAAKQQEEVDAKIAAQQAATQPDATREIQEPEKKSSTGDAAAAGAVARAKSSQAKPSAKTRRSTVTGFGPEEQIRIVYNLQEAAKQFDVGGLETLLGEAVRHGVSDKDLEASRKVFEQLQGEAWVTVALEEARQEASAPAPSAAALRRLDNLLQQMRNLKDNDEVAPNAAQAIQEALRTRRDLLQRSSVFDSSNPEEQRLAENAFSNFKHFKGLKPQKTWKGHRGSVLGAAMTPRTPRTPRSADMLVHSSTTIAEALTQVAPADEEAAVQNFRNLQMWMGDRPAQEVQRSAAKHGIMEILRTRPEMRDEVYVQLVKQLIGNPSQRSTLHGWELFLGLCQVAPPSSELLEFVHFFLEHTTNKEGLNDLPNRCLEAMHRTNDAADRWAQHGVTGGLLSITVQLVDGSAQKLSVPLAMTLRDLELQVSSKLGIRRTGDFGFFQVLDGFGVPRMLPDNLVMVEMCQKWRQLFTVTGRNSRLVFKRRFLRTDEVLQAQDPSHAALTYQEAVVDYLGEPVGAGDDDELAVRIAGALFCAEFKQETTVEAKMEEEGFIERLLPVHSVGEINGEREHRKMRDRILNMAKELWPQMGPQANLTPSETMSRTFQLLQRRVLFGTRRWRAKQTMTTPKNQVAVRDPPSTILKFNPWVPESDVWITVDTEGVRLLSVETKGLGLQRRFFFRETPTTDDGPGAERLQQWGALPSFLQLVVLAVNPNKPSEGPAPQVITLALSQSLDVAFAIHMAINERITLAKRRESIDASLRS</sequence>
<evidence type="ECO:0000259" key="9">
    <source>
        <dbReference type="PROSITE" id="PS50200"/>
    </source>
</evidence>
<feature type="compositionally biased region" description="Low complexity" evidence="7">
    <location>
        <begin position="930"/>
        <end position="947"/>
    </location>
</feature>
<protein>
    <recommendedName>
        <fullName evidence="13">Myosin motor domain-containing protein</fullName>
    </recommendedName>
</protein>
<feature type="compositionally biased region" description="Basic and acidic residues" evidence="7">
    <location>
        <begin position="917"/>
        <end position="929"/>
    </location>
</feature>
<evidence type="ECO:0000259" key="10">
    <source>
        <dbReference type="PROSITE" id="PS51016"/>
    </source>
</evidence>
<feature type="binding site" evidence="6">
    <location>
        <begin position="17"/>
        <end position="24"/>
    </location>
    <ligand>
        <name>ATP</name>
        <dbReference type="ChEBI" id="CHEBI:30616"/>
    </ligand>
</feature>
<dbReference type="Gene3D" id="1.10.10.820">
    <property type="match status" value="1"/>
</dbReference>
<dbReference type="FunFam" id="1.10.10.820:FF:000001">
    <property type="entry name" value="Myosin heavy chain"/>
    <property type="match status" value="1"/>
</dbReference>
<evidence type="ECO:0000256" key="7">
    <source>
        <dbReference type="SAM" id="MobiDB-lite"/>
    </source>
</evidence>
<dbReference type="GO" id="GO:0005524">
    <property type="term" value="F:ATP binding"/>
    <property type="evidence" value="ECO:0007669"/>
    <property type="project" value="UniProtKB-UniRule"/>
</dbReference>
<feature type="compositionally biased region" description="Basic and acidic residues" evidence="7">
    <location>
        <begin position="843"/>
        <end position="904"/>
    </location>
</feature>
<dbReference type="GO" id="GO:0007015">
    <property type="term" value="P:actin filament organization"/>
    <property type="evidence" value="ECO:0007669"/>
    <property type="project" value="TreeGrafter"/>
</dbReference>
<evidence type="ECO:0000256" key="3">
    <source>
        <dbReference type="ARBA" id="ARBA00023123"/>
    </source>
</evidence>
<dbReference type="InterPro" id="IPR000857">
    <property type="entry name" value="MyTH4_dom"/>
</dbReference>
<evidence type="ECO:0000259" key="8">
    <source>
        <dbReference type="PROSITE" id="PS50057"/>
    </source>
</evidence>
<dbReference type="InterPro" id="IPR000299">
    <property type="entry name" value="FERM_domain"/>
</dbReference>
<dbReference type="EMBL" id="HBFQ01052535">
    <property type="protein sequence ID" value="CAD8863087.1"/>
    <property type="molecule type" value="Transcribed_RNA"/>
</dbReference>
<gene>
    <name evidence="12" type="ORF">NSCI0253_LOCUS37442</name>
</gene>
<feature type="region of interest" description="Disordered" evidence="7">
    <location>
        <begin position="843"/>
        <end position="959"/>
    </location>
</feature>
<evidence type="ECO:0000256" key="1">
    <source>
        <dbReference type="ARBA" id="ARBA00022741"/>
    </source>
</evidence>
<dbReference type="GO" id="GO:0007165">
    <property type="term" value="P:signal transduction"/>
    <property type="evidence" value="ECO:0007669"/>
    <property type="project" value="InterPro"/>
</dbReference>
<dbReference type="Gene3D" id="3.40.850.10">
    <property type="entry name" value="Kinesin motor domain"/>
    <property type="match status" value="1"/>
</dbReference>
<evidence type="ECO:0000259" key="11">
    <source>
        <dbReference type="PROSITE" id="PS51456"/>
    </source>
</evidence>
<feature type="domain" description="Myosin motor" evidence="11">
    <location>
        <begin position="1"/>
        <end position="610"/>
    </location>
</feature>
<evidence type="ECO:0000256" key="6">
    <source>
        <dbReference type="PROSITE-ProRule" id="PRU00782"/>
    </source>
</evidence>
<proteinExistence type="inferred from homology"/>
<name>A0A7S1ARS7_NOCSC</name>
<dbReference type="Pfam" id="PF00784">
    <property type="entry name" value="MyTH4"/>
    <property type="match status" value="1"/>
</dbReference>
<keyword evidence="4 6" id="KW-0505">Motor protein</keyword>
<dbReference type="InterPro" id="IPR000159">
    <property type="entry name" value="RA_dom"/>
</dbReference>
<dbReference type="PROSITE" id="PS51016">
    <property type="entry name" value="MYTH4"/>
    <property type="match status" value="1"/>
</dbReference>
<evidence type="ECO:0000256" key="2">
    <source>
        <dbReference type="ARBA" id="ARBA00022840"/>
    </source>
</evidence>
<dbReference type="Gene3D" id="1.25.40.530">
    <property type="entry name" value="MyTH4 domain"/>
    <property type="match status" value="1"/>
</dbReference>
<dbReference type="GO" id="GO:0016020">
    <property type="term" value="C:membrane"/>
    <property type="evidence" value="ECO:0007669"/>
    <property type="project" value="TreeGrafter"/>
</dbReference>
<dbReference type="PANTHER" id="PTHR13140">
    <property type="entry name" value="MYOSIN"/>
    <property type="match status" value="1"/>
</dbReference>
<dbReference type="SMART" id="SM00242">
    <property type="entry name" value="MYSc"/>
    <property type="match status" value="1"/>
</dbReference>
<reference evidence="12" key="1">
    <citation type="submission" date="2021-01" db="EMBL/GenBank/DDBJ databases">
        <authorList>
            <person name="Corre E."/>
            <person name="Pelletier E."/>
            <person name="Niang G."/>
            <person name="Scheremetjew M."/>
            <person name="Finn R."/>
            <person name="Kale V."/>
            <person name="Holt S."/>
            <person name="Cochrane G."/>
            <person name="Meng A."/>
            <person name="Brown T."/>
            <person name="Cohen L."/>
        </authorList>
    </citation>
    <scope>NUCLEOTIDE SEQUENCE</scope>
</reference>
<dbReference type="CDD" id="cd00124">
    <property type="entry name" value="MYSc"/>
    <property type="match status" value="1"/>
</dbReference>
<evidence type="ECO:0000313" key="12">
    <source>
        <dbReference type="EMBL" id="CAD8863087.1"/>
    </source>
</evidence>
<keyword evidence="2 6" id="KW-0067">ATP-binding</keyword>
<dbReference type="GO" id="GO:0016459">
    <property type="term" value="C:myosin complex"/>
    <property type="evidence" value="ECO:0007669"/>
    <property type="project" value="UniProtKB-KW"/>
</dbReference>
<accession>A0A7S1ARS7</accession>
<dbReference type="InterPro" id="IPR001609">
    <property type="entry name" value="Myosin_head_motor_dom-like"/>
</dbReference>
<dbReference type="InterPro" id="IPR036961">
    <property type="entry name" value="Kinesin_motor_dom_sf"/>
</dbReference>
<feature type="domain" description="Ras-associating" evidence="9">
    <location>
        <begin position="1284"/>
        <end position="1377"/>
    </location>
</feature>
<dbReference type="Gene3D" id="1.20.58.530">
    <property type="match status" value="1"/>
</dbReference>
<feature type="domain" description="FERM" evidence="8">
    <location>
        <begin position="1288"/>
        <end position="1654"/>
    </location>
</feature>